<dbReference type="Pfam" id="PF13467">
    <property type="entry name" value="RHH_4"/>
    <property type="match status" value="1"/>
</dbReference>
<dbReference type="InterPro" id="IPR038268">
    <property type="entry name" value="RHH_sf"/>
</dbReference>
<evidence type="ECO:0000259" key="1">
    <source>
        <dbReference type="Pfam" id="PF13467"/>
    </source>
</evidence>
<dbReference type="Gene3D" id="1.10.3990.20">
    <property type="entry name" value="protein bp1543"/>
    <property type="match status" value="1"/>
</dbReference>
<comment type="caution">
    <text evidence="2">The sequence shown here is derived from an EMBL/GenBank/DDBJ whole genome shotgun (WGS) entry which is preliminary data.</text>
</comment>
<dbReference type="EMBL" id="NOXU01000031">
    <property type="protein sequence ID" value="OYQ32916.1"/>
    <property type="molecule type" value="Genomic_DNA"/>
</dbReference>
<evidence type="ECO:0000313" key="3">
    <source>
        <dbReference type="Proteomes" id="UP000216998"/>
    </source>
</evidence>
<dbReference type="InterPro" id="IPR027373">
    <property type="entry name" value="RHH_dom"/>
</dbReference>
<feature type="domain" description="Ribbon-helix-helix" evidence="1">
    <location>
        <begin position="5"/>
        <end position="65"/>
    </location>
</feature>
<name>A0A255YUK2_9PROT</name>
<protein>
    <submittedName>
        <fullName evidence="2">Aryl-sulfate sulfotransferase</fullName>
    </submittedName>
</protein>
<keyword evidence="3" id="KW-1185">Reference proteome</keyword>
<dbReference type="GO" id="GO:0016740">
    <property type="term" value="F:transferase activity"/>
    <property type="evidence" value="ECO:0007669"/>
    <property type="project" value="UniProtKB-KW"/>
</dbReference>
<accession>A0A255YUK2</accession>
<dbReference type="OrthoDB" id="7477016at2"/>
<dbReference type="AlphaFoldDB" id="A0A255YUK2"/>
<organism evidence="2 3">
    <name type="scientific">Niveispirillum lacus</name>
    <dbReference type="NCBI Taxonomy" id="1981099"/>
    <lineage>
        <taxon>Bacteria</taxon>
        <taxon>Pseudomonadati</taxon>
        <taxon>Pseudomonadota</taxon>
        <taxon>Alphaproteobacteria</taxon>
        <taxon>Rhodospirillales</taxon>
        <taxon>Azospirillaceae</taxon>
        <taxon>Niveispirillum</taxon>
    </lineage>
</organism>
<reference evidence="2 3" key="1">
    <citation type="submission" date="2017-07" db="EMBL/GenBank/DDBJ databases">
        <title>Niveispirillum cyanobacteriorum sp. nov., isolated from cyanobacterial aggregates in a eutrophic lake.</title>
        <authorList>
            <person name="Cai H."/>
        </authorList>
    </citation>
    <scope>NUCLEOTIDE SEQUENCE [LARGE SCALE GENOMIC DNA]</scope>
    <source>
        <strain evidence="3">TH1-14</strain>
    </source>
</reference>
<keyword evidence="2" id="KW-0808">Transferase</keyword>
<dbReference type="Proteomes" id="UP000216998">
    <property type="component" value="Unassembled WGS sequence"/>
</dbReference>
<sequence length="74" mass="7923">MTEVRKRSVMIAGHPTSVTLEAPFWDALKELAAAEGLSVNALIERVDATRTGNLSSALRVHILAAFRPPGSKPV</sequence>
<evidence type="ECO:0000313" key="2">
    <source>
        <dbReference type="EMBL" id="OYQ32916.1"/>
    </source>
</evidence>
<gene>
    <name evidence="2" type="ORF">CHU95_16885</name>
</gene>
<dbReference type="RefSeq" id="WP_094457954.1">
    <property type="nucleotide sequence ID" value="NZ_NOXU01000031.1"/>
</dbReference>
<proteinExistence type="predicted"/>